<dbReference type="EMBL" id="CM010722">
    <property type="protein sequence ID" value="RZC72904.1"/>
    <property type="molecule type" value="Genomic_DNA"/>
</dbReference>
<dbReference type="GO" id="GO:0003677">
    <property type="term" value="F:DNA binding"/>
    <property type="evidence" value="ECO:0007669"/>
    <property type="project" value="UniProtKB-KW"/>
</dbReference>
<protein>
    <recommendedName>
        <fullName evidence="6">NAC domain-containing protein</fullName>
    </recommendedName>
</protein>
<evidence type="ECO:0000259" key="6">
    <source>
        <dbReference type="PROSITE" id="PS51005"/>
    </source>
</evidence>
<dbReference type="OrthoDB" id="2001317at2759"/>
<evidence type="ECO:0000313" key="7">
    <source>
        <dbReference type="EMBL" id="RZC72904.1"/>
    </source>
</evidence>
<keyword evidence="4" id="KW-0539">Nucleus</keyword>
<organism evidence="7 8">
    <name type="scientific">Papaver somniferum</name>
    <name type="common">Opium poppy</name>
    <dbReference type="NCBI Taxonomy" id="3469"/>
    <lineage>
        <taxon>Eukaryota</taxon>
        <taxon>Viridiplantae</taxon>
        <taxon>Streptophyta</taxon>
        <taxon>Embryophyta</taxon>
        <taxon>Tracheophyta</taxon>
        <taxon>Spermatophyta</taxon>
        <taxon>Magnoliopsida</taxon>
        <taxon>Ranunculales</taxon>
        <taxon>Papaveraceae</taxon>
        <taxon>Papaveroideae</taxon>
        <taxon>Papaver</taxon>
    </lineage>
</organism>
<evidence type="ECO:0000256" key="3">
    <source>
        <dbReference type="ARBA" id="ARBA00023163"/>
    </source>
</evidence>
<evidence type="ECO:0000256" key="2">
    <source>
        <dbReference type="ARBA" id="ARBA00023125"/>
    </source>
</evidence>
<evidence type="ECO:0000256" key="1">
    <source>
        <dbReference type="ARBA" id="ARBA00023015"/>
    </source>
</evidence>
<dbReference type="PROSITE" id="PS51005">
    <property type="entry name" value="NAC"/>
    <property type="match status" value="1"/>
</dbReference>
<accession>A0A4Y7KHT3</accession>
<gene>
    <name evidence="7" type="ORF">C5167_048384</name>
</gene>
<dbReference type="AlphaFoldDB" id="A0A4Y7KHT3"/>
<dbReference type="OMA" id="WEYRISN"/>
<reference evidence="7 8" key="1">
    <citation type="journal article" date="2018" name="Science">
        <title>The opium poppy genome and morphinan production.</title>
        <authorList>
            <person name="Guo L."/>
            <person name="Winzer T."/>
            <person name="Yang X."/>
            <person name="Li Y."/>
            <person name="Ning Z."/>
            <person name="He Z."/>
            <person name="Teodor R."/>
            <person name="Lu Y."/>
            <person name="Bowser T.A."/>
            <person name="Graham I.A."/>
            <person name="Ye K."/>
        </authorList>
    </citation>
    <scope>NUCLEOTIDE SEQUENCE [LARGE SCALE GENOMIC DNA]</scope>
    <source>
        <strain evidence="8">cv. HN1</strain>
        <tissue evidence="7">Leaves</tissue>
    </source>
</reference>
<name>A0A4Y7KHT3_PAPSO</name>
<feature type="domain" description="NAC" evidence="6">
    <location>
        <begin position="34"/>
        <end position="184"/>
    </location>
</feature>
<dbReference type="PANTHER" id="PTHR31719">
    <property type="entry name" value="NAC TRANSCRIPTION FACTOR 56"/>
    <property type="match status" value="1"/>
</dbReference>
<sequence length="441" mass="50326">MESCRYQQLKSSSSIRVCGGDGGGGGVYSELPPPPVGFRFIPAENHLIGYLQKKLDKPEDHFPLILEKNIYDDDDCHPQQLLESHGKEGVVYLFSPRFRKYPNGTQIRRDTKHGIWKNSTRDEPVIHEGVEIGRKCSFVFRPSPYYKTTHWYLWEYRISNDKSKDEPANHNLIEELAIYELYYTKDLERKCKRSGRKRSKEPSSSTVKLPAKELAQVDSRGLRKVKALPANKLAQGGSRGHQKVAAVYNVQERQLQNGMAQVGNGQAHYNHSHYYNHNEVNYHEKDYMTNEQFVQDIDLIMNSDHYSVRDFDIASLSSTSNMLSLQKDSLEPPMSAFPYSPGFTHFNPGSSMNRQSTHSFYNGWGNRNIVDNHNGLQGGGFAGGGFDRIQYGHEFPPLPDKLVPNYNPYYSSGFTQMYSDIASVPSHAPLKQEYPQELPPY</sequence>
<dbReference type="Gene3D" id="2.170.150.80">
    <property type="entry name" value="NAC domain"/>
    <property type="match status" value="1"/>
</dbReference>
<dbReference type="InterPro" id="IPR036093">
    <property type="entry name" value="NAC_dom_sf"/>
</dbReference>
<dbReference type="PANTHER" id="PTHR31719:SF179">
    <property type="entry name" value="OS08G0148400 PROTEIN"/>
    <property type="match status" value="1"/>
</dbReference>
<keyword evidence="2" id="KW-0238">DNA-binding</keyword>
<evidence type="ECO:0000313" key="8">
    <source>
        <dbReference type="Proteomes" id="UP000316621"/>
    </source>
</evidence>
<feature type="region of interest" description="Disordered" evidence="5">
    <location>
        <begin position="191"/>
        <end position="212"/>
    </location>
</feature>
<keyword evidence="3" id="KW-0804">Transcription</keyword>
<keyword evidence="8" id="KW-1185">Reference proteome</keyword>
<dbReference type="GO" id="GO:0006355">
    <property type="term" value="P:regulation of DNA-templated transcription"/>
    <property type="evidence" value="ECO:0007669"/>
    <property type="project" value="InterPro"/>
</dbReference>
<dbReference type="Gramene" id="RZC72904">
    <property type="protein sequence ID" value="RZC72904"/>
    <property type="gene ID" value="C5167_048384"/>
</dbReference>
<dbReference type="SUPFAM" id="SSF101941">
    <property type="entry name" value="NAC domain"/>
    <property type="match status" value="1"/>
</dbReference>
<evidence type="ECO:0000256" key="4">
    <source>
        <dbReference type="ARBA" id="ARBA00023242"/>
    </source>
</evidence>
<proteinExistence type="predicted"/>
<keyword evidence="1" id="KW-0805">Transcription regulation</keyword>
<dbReference type="Pfam" id="PF02365">
    <property type="entry name" value="NAM"/>
    <property type="match status" value="1"/>
</dbReference>
<dbReference type="InterPro" id="IPR003441">
    <property type="entry name" value="NAC-dom"/>
</dbReference>
<evidence type="ECO:0000256" key="5">
    <source>
        <dbReference type="SAM" id="MobiDB-lite"/>
    </source>
</evidence>
<dbReference type="Proteomes" id="UP000316621">
    <property type="component" value="Chromosome 8"/>
</dbReference>